<organism evidence="2">
    <name type="scientific">Salvia splendens</name>
    <name type="common">Scarlet sage</name>
    <dbReference type="NCBI Taxonomy" id="180675"/>
    <lineage>
        <taxon>Eukaryota</taxon>
        <taxon>Viridiplantae</taxon>
        <taxon>Streptophyta</taxon>
        <taxon>Embryophyta</taxon>
        <taxon>Tracheophyta</taxon>
        <taxon>Spermatophyta</taxon>
        <taxon>Magnoliopsida</taxon>
        <taxon>eudicotyledons</taxon>
        <taxon>Gunneridae</taxon>
        <taxon>Pentapetalae</taxon>
        <taxon>asterids</taxon>
        <taxon>lamiids</taxon>
        <taxon>Lamiales</taxon>
        <taxon>Lamiaceae</taxon>
        <taxon>Nepetoideae</taxon>
        <taxon>Mentheae</taxon>
        <taxon>Salviinae</taxon>
        <taxon>Salvia</taxon>
        <taxon>Salvia subgen. Calosphace</taxon>
        <taxon>core Calosphace</taxon>
    </lineage>
</organism>
<reference evidence="2" key="2">
    <citation type="submission" date="2020-08" db="EMBL/GenBank/DDBJ databases">
        <title>Plant Genome Project.</title>
        <authorList>
            <person name="Zhang R.-G."/>
        </authorList>
    </citation>
    <scope>NUCLEOTIDE SEQUENCE</scope>
    <source>
        <strain evidence="2">Huo1</strain>
        <tissue evidence="2">Leaf</tissue>
    </source>
</reference>
<dbReference type="EMBL" id="PNBA02000019">
    <property type="protein sequence ID" value="KAG6391715.1"/>
    <property type="molecule type" value="Genomic_DNA"/>
</dbReference>
<proteinExistence type="predicted"/>
<protein>
    <submittedName>
        <fullName evidence="2">Uncharacterized protein</fullName>
    </submittedName>
</protein>
<gene>
    <name evidence="2" type="ORF">SASPL_149473</name>
</gene>
<reference evidence="2" key="1">
    <citation type="submission" date="2018-01" db="EMBL/GenBank/DDBJ databases">
        <authorList>
            <person name="Mao J.F."/>
        </authorList>
    </citation>
    <scope>NUCLEOTIDE SEQUENCE</scope>
    <source>
        <strain evidence="2">Huo1</strain>
        <tissue evidence="2">Leaf</tissue>
    </source>
</reference>
<feature type="region of interest" description="Disordered" evidence="1">
    <location>
        <begin position="1"/>
        <end position="32"/>
    </location>
</feature>
<accession>A0A8X8WBS6</accession>
<feature type="compositionally biased region" description="Polar residues" evidence="1">
    <location>
        <begin position="9"/>
        <end position="20"/>
    </location>
</feature>
<feature type="region of interest" description="Disordered" evidence="1">
    <location>
        <begin position="76"/>
        <end position="126"/>
    </location>
</feature>
<keyword evidence="3" id="KW-1185">Reference proteome</keyword>
<comment type="caution">
    <text evidence="2">The sequence shown here is derived from an EMBL/GenBank/DDBJ whole genome shotgun (WGS) entry which is preliminary data.</text>
</comment>
<dbReference type="AlphaFoldDB" id="A0A8X8WBS6"/>
<sequence length="205" mass="23273">MTRRGDGQSGLSMSDNSEGSNPPRAFQGSSEILSTGLEKIMARFDKLESRLESRCEEIDLRVKNLHASKAAYRLQSSADFDSGAPRRRPTGWAPPFETSKKMEEFDQVSEKTEEYDQASVKTEDFEQESNFSSPFYFKLLNPSFSFNQESSLEMEKIVSLEGVCGEKEEEDFRAEGKMVDEEFCYEIELIPDSHSSSLDRESDAH</sequence>
<dbReference type="Proteomes" id="UP000298416">
    <property type="component" value="Unassembled WGS sequence"/>
</dbReference>
<evidence type="ECO:0000256" key="1">
    <source>
        <dbReference type="SAM" id="MobiDB-lite"/>
    </source>
</evidence>
<name>A0A8X8WBS6_SALSN</name>
<feature type="compositionally biased region" description="Basic and acidic residues" evidence="1">
    <location>
        <begin position="98"/>
        <end position="114"/>
    </location>
</feature>
<evidence type="ECO:0000313" key="3">
    <source>
        <dbReference type="Proteomes" id="UP000298416"/>
    </source>
</evidence>
<evidence type="ECO:0000313" key="2">
    <source>
        <dbReference type="EMBL" id="KAG6391715.1"/>
    </source>
</evidence>